<proteinExistence type="inferred from homology"/>
<keyword evidence="7" id="KW-1185">Reference proteome</keyword>
<dbReference type="InterPro" id="IPR051600">
    <property type="entry name" value="Beta-PGM-like"/>
</dbReference>
<dbReference type="PANTHER" id="PTHR46193">
    <property type="entry name" value="6-PHOSPHOGLUCONATE PHOSPHATASE"/>
    <property type="match status" value="1"/>
</dbReference>
<dbReference type="EMBL" id="LT906439">
    <property type="protein sequence ID" value="SNU86578.1"/>
    <property type="molecule type" value="Genomic_DNA"/>
</dbReference>
<dbReference type="InterPro" id="IPR006439">
    <property type="entry name" value="HAD-SF_hydro_IA"/>
</dbReference>
<evidence type="ECO:0000256" key="1">
    <source>
        <dbReference type="ARBA" id="ARBA00001946"/>
    </source>
</evidence>
<dbReference type="STRING" id="1123308.GCA_000380085_00617"/>
<dbReference type="Pfam" id="PF13419">
    <property type="entry name" value="HAD_2"/>
    <property type="match status" value="1"/>
</dbReference>
<dbReference type="Proteomes" id="UP000215185">
    <property type="component" value="Chromosome 1"/>
</dbReference>
<comment type="similarity">
    <text evidence="2">Belongs to the HAD-like hydrolase superfamily. CbbY/CbbZ/Gph/YieH family.</text>
</comment>
<dbReference type="SFLD" id="SFLDG01135">
    <property type="entry name" value="C1.5.6:_HAD__Beta-PGM__Phospha"/>
    <property type="match status" value="1"/>
</dbReference>
<evidence type="ECO:0000313" key="6">
    <source>
        <dbReference type="EMBL" id="SNU86578.1"/>
    </source>
</evidence>
<dbReference type="InterPro" id="IPR023214">
    <property type="entry name" value="HAD_sf"/>
</dbReference>
<dbReference type="AlphaFoldDB" id="A0A239SNX9"/>
<name>A0A239SNX9_9STRE</name>
<dbReference type="eggNOG" id="COG0637">
    <property type="taxonomic scope" value="Bacteria"/>
</dbReference>
<gene>
    <name evidence="6" type="ORF">SAMEA4412692_00288</name>
</gene>
<dbReference type="NCBIfam" id="TIGR01549">
    <property type="entry name" value="HAD-SF-IA-v1"/>
    <property type="match status" value="1"/>
</dbReference>
<dbReference type="SFLD" id="SFLDS00003">
    <property type="entry name" value="Haloacid_Dehalogenase"/>
    <property type="match status" value="1"/>
</dbReference>
<dbReference type="PANTHER" id="PTHR46193:SF18">
    <property type="entry name" value="HEXITOL PHOSPHATASE B"/>
    <property type="match status" value="1"/>
</dbReference>
<dbReference type="SUPFAM" id="SSF56784">
    <property type="entry name" value="HAD-like"/>
    <property type="match status" value="1"/>
</dbReference>
<evidence type="ECO:0000256" key="2">
    <source>
        <dbReference type="ARBA" id="ARBA00006171"/>
    </source>
</evidence>
<dbReference type="KEGG" id="smen:SAMEA4412692_0288"/>
<keyword evidence="4" id="KW-0460">Magnesium</keyword>
<dbReference type="OrthoDB" id="9797743at2"/>
<dbReference type="InterPro" id="IPR036412">
    <property type="entry name" value="HAD-like_sf"/>
</dbReference>
<dbReference type="InterPro" id="IPR023198">
    <property type="entry name" value="PGP-like_dom2"/>
</dbReference>
<dbReference type="GO" id="GO:0046872">
    <property type="term" value="F:metal ion binding"/>
    <property type="evidence" value="ECO:0007669"/>
    <property type="project" value="UniProtKB-KW"/>
</dbReference>
<evidence type="ECO:0000256" key="5">
    <source>
        <dbReference type="ARBA" id="ARBA00023277"/>
    </source>
</evidence>
<dbReference type="EC" id="3.1.3.-" evidence="6"/>
<accession>A0A239SNX9</accession>
<keyword evidence="3" id="KW-0479">Metal-binding</keyword>
<reference evidence="6 7" key="1">
    <citation type="submission" date="2017-06" db="EMBL/GenBank/DDBJ databases">
        <authorList>
            <consortium name="Pathogen Informatics"/>
        </authorList>
    </citation>
    <scope>NUCLEOTIDE SEQUENCE [LARGE SCALE GENOMIC DNA]</scope>
    <source>
        <strain evidence="6 7">NCTC13788</strain>
    </source>
</reference>
<protein>
    <submittedName>
        <fullName evidence="6">Haloacid dehalogenase</fullName>
        <ecNumber evidence="6">3.1.3.-</ecNumber>
    </submittedName>
</protein>
<organism evidence="6 7">
    <name type="scientific">Streptococcus merionis</name>
    <dbReference type="NCBI Taxonomy" id="400065"/>
    <lineage>
        <taxon>Bacteria</taxon>
        <taxon>Bacillati</taxon>
        <taxon>Bacillota</taxon>
        <taxon>Bacilli</taxon>
        <taxon>Lactobacillales</taxon>
        <taxon>Streptococcaceae</taxon>
        <taxon>Streptococcus</taxon>
    </lineage>
</organism>
<dbReference type="Gene3D" id="3.40.50.1000">
    <property type="entry name" value="HAD superfamily/HAD-like"/>
    <property type="match status" value="1"/>
</dbReference>
<sequence>MPKAIIFDMDGVIVDSEYIFLSTKTQLLLDRGIDTDETYQYQFMGTTFQYMWEVMKAENQLSESVEELIAEMNSRREAMIAADGVRPIKGVQPLIKKLHSRGLPLAVASSSPKHEVERNLDELELAAYFDFLVSGEEVEHSKPEPDVFLRAAELLQVKPQDCLVFEDTKNGSLAAKAAGMTCIGFANPDYPAQDLSACDVVVSDYRELDDFLATL</sequence>
<comment type="cofactor">
    <cofactor evidence="1">
        <name>Mg(2+)</name>
        <dbReference type="ChEBI" id="CHEBI:18420"/>
    </cofactor>
</comment>
<dbReference type="CDD" id="cd16423">
    <property type="entry name" value="HAD_BPGM-like"/>
    <property type="match status" value="1"/>
</dbReference>
<dbReference type="SFLD" id="SFLDG01129">
    <property type="entry name" value="C1.5:_HAD__Beta-PGM__Phosphata"/>
    <property type="match status" value="1"/>
</dbReference>
<evidence type="ECO:0000313" key="7">
    <source>
        <dbReference type="Proteomes" id="UP000215185"/>
    </source>
</evidence>
<dbReference type="NCBIfam" id="TIGR01509">
    <property type="entry name" value="HAD-SF-IA-v3"/>
    <property type="match status" value="1"/>
</dbReference>
<dbReference type="GO" id="GO:0016787">
    <property type="term" value="F:hydrolase activity"/>
    <property type="evidence" value="ECO:0007669"/>
    <property type="project" value="UniProtKB-KW"/>
</dbReference>
<evidence type="ECO:0000256" key="4">
    <source>
        <dbReference type="ARBA" id="ARBA00022842"/>
    </source>
</evidence>
<keyword evidence="5" id="KW-0119">Carbohydrate metabolism</keyword>
<dbReference type="InterPro" id="IPR041492">
    <property type="entry name" value="HAD_2"/>
</dbReference>
<keyword evidence="6" id="KW-0378">Hydrolase</keyword>
<dbReference type="RefSeq" id="WP_018373186.1">
    <property type="nucleotide sequence ID" value="NZ_LT906439.1"/>
</dbReference>
<dbReference type="Gene3D" id="1.10.150.240">
    <property type="entry name" value="Putative phosphatase, domain 2"/>
    <property type="match status" value="1"/>
</dbReference>
<evidence type="ECO:0000256" key="3">
    <source>
        <dbReference type="ARBA" id="ARBA00022723"/>
    </source>
</evidence>